<proteinExistence type="predicted"/>
<evidence type="ECO:0000313" key="7">
    <source>
        <dbReference type="Proteomes" id="UP000626220"/>
    </source>
</evidence>
<sequence length="250" mass="26295">MSASWPKGYGLKVLDVVDSTLDEAARMAPQLAGPVWILAKEQTAARGRRGRVWVQPNGNFAATLVMRMTERPDVAALRSFVAALALFDAVAEVTGRAQGLALKWPNDVLLNGGKLAGILLESAGTGQNPGHLSIGIGVNLAEAPGASEVEAGAVRPVSLLSETGTSISPEDFLPHLAAAYATRDLQFTTYGFAPIRAAWLDRAARLGETITAKTGAQITTGRFETVDTQGNLVLVTPEGRKAIAAAEVYF</sequence>
<dbReference type="RefSeq" id="WP_189679799.1">
    <property type="nucleotide sequence ID" value="NZ_BNCJ01000003.1"/>
</dbReference>
<name>A0A8J3GW72_9RHOB</name>
<dbReference type="InterPro" id="IPR004143">
    <property type="entry name" value="BPL_LPL_catalytic"/>
</dbReference>
<dbReference type="InterPro" id="IPR003142">
    <property type="entry name" value="BPL_C"/>
</dbReference>
<dbReference type="EC" id="6.3.4.15" evidence="3"/>
<dbReference type="Proteomes" id="UP000626220">
    <property type="component" value="Unassembled WGS sequence"/>
</dbReference>
<evidence type="ECO:0000256" key="4">
    <source>
        <dbReference type="ARBA" id="ARBA00047846"/>
    </source>
</evidence>
<protein>
    <recommendedName>
        <fullName evidence="3">biotin--[biotin carboxyl-carrier protein] ligase</fullName>
        <ecNumber evidence="3">6.3.4.15</ecNumber>
    </recommendedName>
</protein>
<evidence type="ECO:0000256" key="2">
    <source>
        <dbReference type="ARBA" id="ARBA00023267"/>
    </source>
</evidence>
<dbReference type="AlphaFoldDB" id="A0A8J3GW72"/>
<dbReference type="EMBL" id="BNCJ01000003">
    <property type="protein sequence ID" value="GHF47272.1"/>
    <property type="molecule type" value="Genomic_DNA"/>
</dbReference>
<dbReference type="PANTHER" id="PTHR12835">
    <property type="entry name" value="BIOTIN PROTEIN LIGASE"/>
    <property type="match status" value="1"/>
</dbReference>
<dbReference type="SUPFAM" id="SSF55681">
    <property type="entry name" value="Class II aaRS and biotin synthetases"/>
    <property type="match status" value="1"/>
</dbReference>
<keyword evidence="2" id="KW-0092">Biotin</keyword>
<evidence type="ECO:0000256" key="1">
    <source>
        <dbReference type="ARBA" id="ARBA00022598"/>
    </source>
</evidence>
<organism evidence="6 7">
    <name type="scientific">Seohaeicola zhoushanensis</name>
    <dbReference type="NCBI Taxonomy" id="1569283"/>
    <lineage>
        <taxon>Bacteria</taxon>
        <taxon>Pseudomonadati</taxon>
        <taxon>Pseudomonadota</taxon>
        <taxon>Alphaproteobacteria</taxon>
        <taxon>Rhodobacterales</taxon>
        <taxon>Roseobacteraceae</taxon>
        <taxon>Seohaeicola</taxon>
    </lineage>
</organism>
<dbReference type="Pfam" id="PF03099">
    <property type="entry name" value="BPL_LplA_LipB"/>
    <property type="match status" value="1"/>
</dbReference>
<feature type="domain" description="BPL/LPL catalytic" evidence="5">
    <location>
        <begin position="1"/>
        <end position="188"/>
    </location>
</feature>
<comment type="caution">
    <text evidence="6">The sequence shown here is derived from an EMBL/GenBank/DDBJ whole genome shotgun (WGS) entry which is preliminary data.</text>
</comment>
<reference evidence="6" key="1">
    <citation type="journal article" date="2014" name="Int. J. Syst. Evol. Microbiol.">
        <title>Complete genome sequence of Corynebacterium casei LMG S-19264T (=DSM 44701T), isolated from a smear-ripened cheese.</title>
        <authorList>
            <consortium name="US DOE Joint Genome Institute (JGI-PGF)"/>
            <person name="Walter F."/>
            <person name="Albersmeier A."/>
            <person name="Kalinowski J."/>
            <person name="Ruckert C."/>
        </authorList>
    </citation>
    <scope>NUCLEOTIDE SEQUENCE</scope>
    <source>
        <strain evidence="6">KCTC 42650</strain>
    </source>
</reference>
<reference evidence="6" key="2">
    <citation type="submission" date="2020-09" db="EMBL/GenBank/DDBJ databases">
        <authorList>
            <person name="Sun Q."/>
            <person name="Kim S."/>
        </authorList>
    </citation>
    <scope>NUCLEOTIDE SEQUENCE</scope>
    <source>
        <strain evidence="6">KCTC 42650</strain>
    </source>
</reference>
<dbReference type="InterPro" id="IPR004408">
    <property type="entry name" value="Biotin_CoA_COase_ligase"/>
</dbReference>
<dbReference type="InterPro" id="IPR045864">
    <property type="entry name" value="aa-tRNA-synth_II/BPL/LPL"/>
</dbReference>
<dbReference type="GO" id="GO:0005737">
    <property type="term" value="C:cytoplasm"/>
    <property type="evidence" value="ECO:0007669"/>
    <property type="project" value="TreeGrafter"/>
</dbReference>
<gene>
    <name evidence="6" type="primary">birA</name>
    <name evidence="6" type="ORF">GCM10017056_18760</name>
</gene>
<dbReference type="NCBIfam" id="TIGR00121">
    <property type="entry name" value="birA_ligase"/>
    <property type="match status" value="1"/>
</dbReference>
<keyword evidence="7" id="KW-1185">Reference proteome</keyword>
<dbReference type="CDD" id="cd16442">
    <property type="entry name" value="BPL"/>
    <property type="match status" value="1"/>
</dbReference>
<accession>A0A8J3GW72</accession>
<evidence type="ECO:0000313" key="6">
    <source>
        <dbReference type="EMBL" id="GHF47272.1"/>
    </source>
</evidence>
<evidence type="ECO:0000259" key="5">
    <source>
        <dbReference type="PROSITE" id="PS51733"/>
    </source>
</evidence>
<dbReference type="GO" id="GO:0004077">
    <property type="term" value="F:biotin--[biotin carboxyl-carrier protein] ligase activity"/>
    <property type="evidence" value="ECO:0007669"/>
    <property type="project" value="UniProtKB-EC"/>
</dbReference>
<dbReference type="PANTHER" id="PTHR12835:SF5">
    <property type="entry name" value="BIOTIN--PROTEIN LIGASE"/>
    <property type="match status" value="1"/>
</dbReference>
<keyword evidence="1 6" id="KW-0436">Ligase</keyword>
<dbReference type="Gene3D" id="3.30.930.10">
    <property type="entry name" value="Bira Bifunctional Protein, Domain 2"/>
    <property type="match status" value="1"/>
</dbReference>
<dbReference type="Pfam" id="PF02237">
    <property type="entry name" value="BPL_C"/>
    <property type="match status" value="1"/>
</dbReference>
<dbReference type="PROSITE" id="PS51733">
    <property type="entry name" value="BPL_LPL_CATALYTIC"/>
    <property type="match status" value="1"/>
</dbReference>
<evidence type="ECO:0000256" key="3">
    <source>
        <dbReference type="ARBA" id="ARBA00024227"/>
    </source>
</evidence>
<comment type="catalytic activity">
    <reaction evidence="4">
        <text>biotin + L-lysyl-[protein] + ATP = N(6)-biotinyl-L-lysyl-[protein] + AMP + diphosphate + H(+)</text>
        <dbReference type="Rhea" id="RHEA:11756"/>
        <dbReference type="Rhea" id="RHEA-COMP:9752"/>
        <dbReference type="Rhea" id="RHEA-COMP:10505"/>
        <dbReference type="ChEBI" id="CHEBI:15378"/>
        <dbReference type="ChEBI" id="CHEBI:29969"/>
        <dbReference type="ChEBI" id="CHEBI:30616"/>
        <dbReference type="ChEBI" id="CHEBI:33019"/>
        <dbReference type="ChEBI" id="CHEBI:57586"/>
        <dbReference type="ChEBI" id="CHEBI:83144"/>
        <dbReference type="ChEBI" id="CHEBI:456215"/>
        <dbReference type="EC" id="6.3.4.15"/>
    </reaction>
</comment>